<dbReference type="InterPro" id="IPR003029">
    <property type="entry name" value="S1_domain"/>
</dbReference>
<proteinExistence type="predicted"/>
<feature type="compositionally biased region" description="Low complexity" evidence="1">
    <location>
        <begin position="20"/>
        <end position="44"/>
    </location>
</feature>
<protein>
    <recommendedName>
        <fullName evidence="2">S1 motif domain-containing protein</fullName>
    </recommendedName>
</protein>
<dbReference type="PROSITE" id="PS50126">
    <property type="entry name" value="S1"/>
    <property type="match status" value="1"/>
</dbReference>
<keyword evidence="4" id="KW-1185">Reference proteome</keyword>
<dbReference type="AlphaFoldDB" id="A0A8T2PZ24"/>
<dbReference type="GO" id="GO:0003676">
    <property type="term" value="F:nucleic acid binding"/>
    <property type="evidence" value="ECO:0007669"/>
    <property type="project" value="InterPro"/>
</dbReference>
<accession>A0A8T2PZ24</accession>
<evidence type="ECO:0000313" key="3">
    <source>
        <dbReference type="EMBL" id="KAH7276659.1"/>
    </source>
</evidence>
<name>A0A8T2PZ24_CERRI</name>
<dbReference type="EMBL" id="CM035444">
    <property type="protein sequence ID" value="KAH7276659.1"/>
    <property type="molecule type" value="Genomic_DNA"/>
</dbReference>
<gene>
    <name evidence="3" type="ORF">KP509_39G016800</name>
</gene>
<feature type="domain" description="S1 motif" evidence="2">
    <location>
        <begin position="105"/>
        <end position="160"/>
    </location>
</feature>
<dbReference type="SUPFAM" id="SSF50249">
    <property type="entry name" value="Nucleic acid-binding proteins"/>
    <property type="match status" value="1"/>
</dbReference>
<evidence type="ECO:0000259" key="2">
    <source>
        <dbReference type="PROSITE" id="PS50126"/>
    </source>
</evidence>
<dbReference type="CDD" id="cd00164">
    <property type="entry name" value="S1_like"/>
    <property type="match status" value="1"/>
</dbReference>
<reference evidence="3" key="1">
    <citation type="submission" date="2021-08" db="EMBL/GenBank/DDBJ databases">
        <title>WGS assembly of Ceratopteris richardii.</title>
        <authorList>
            <person name="Marchant D.B."/>
            <person name="Chen G."/>
            <person name="Jenkins J."/>
            <person name="Shu S."/>
            <person name="Leebens-Mack J."/>
            <person name="Grimwood J."/>
            <person name="Schmutz J."/>
            <person name="Soltis P."/>
            <person name="Soltis D."/>
            <person name="Chen Z.-H."/>
        </authorList>
    </citation>
    <scope>NUCLEOTIDE SEQUENCE</scope>
    <source>
        <strain evidence="3">Whitten #5841</strain>
        <tissue evidence="3">Leaf</tissue>
    </source>
</reference>
<evidence type="ECO:0000313" key="4">
    <source>
        <dbReference type="Proteomes" id="UP000825935"/>
    </source>
</evidence>
<dbReference type="Proteomes" id="UP000825935">
    <property type="component" value="Chromosome 39"/>
</dbReference>
<feature type="region of interest" description="Disordered" evidence="1">
    <location>
        <begin position="17"/>
        <end position="44"/>
    </location>
</feature>
<organism evidence="3 4">
    <name type="scientific">Ceratopteris richardii</name>
    <name type="common">Triangle waterfern</name>
    <dbReference type="NCBI Taxonomy" id="49495"/>
    <lineage>
        <taxon>Eukaryota</taxon>
        <taxon>Viridiplantae</taxon>
        <taxon>Streptophyta</taxon>
        <taxon>Embryophyta</taxon>
        <taxon>Tracheophyta</taxon>
        <taxon>Polypodiopsida</taxon>
        <taxon>Polypodiidae</taxon>
        <taxon>Polypodiales</taxon>
        <taxon>Pteridineae</taxon>
        <taxon>Pteridaceae</taxon>
        <taxon>Parkerioideae</taxon>
        <taxon>Ceratopteris</taxon>
    </lineage>
</organism>
<comment type="caution">
    <text evidence="3">The sequence shown here is derived from an EMBL/GenBank/DDBJ whole genome shotgun (WGS) entry which is preliminary data.</text>
</comment>
<sequence length="176" mass="19823">MQTLTSATLLGTSMPLATQTSPSLFSSSSTSKTSSTSPYSSPYSSNMYGRAAMSNVRRRPYDPEAKMRMKQYRREAMLRQRQQELENLEKNYVLDRDALYKKGDPGTVQGIVKDIITVGYYMTLPDGREGFLPCMQFNDCPGGIPLLTRLFKVGDEITVRQEKMYDGGLDKLYAKP</sequence>
<dbReference type="InterPro" id="IPR012340">
    <property type="entry name" value="NA-bd_OB-fold"/>
</dbReference>
<evidence type="ECO:0000256" key="1">
    <source>
        <dbReference type="SAM" id="MobiDB-lite"/>
    </source>
</evidence>